<keyword evidence="6 8" id="KW-0406">Ion transport</keyword>
<dbReference type="WBParaSite" id="GPLIN_000296900">
    <property type="protein sequence ID" value="GPLIN_000296900"/>
    <property type="gene ID" value="GPLIN_000296900"/>
</dbReference>
<dbReference type="GO" id="GO:0046961">
    <property type="term" value="F:proton-transporting ATPase activity, rotational mechanism"/>
    <property type="evidence" value="ECO:0007669"/>
    <property type="project" value="InterPro"/>
</dbReference>
<evidence type="ECO:0000256" key="7">
    <source>
        <dbReference type="ARBA" id="ARBA00023136"/>
    </source>
</evidence>
<comment type="similarity">
    <text evidence="2 8">Belongs to the V-ATPase 116 kDa subunit family.</text>
</comment>
<dbReference type="GO" id="GO:0051117">
    <property type="term" value="F:ATPase binding"/>
    <property type="evidence" value="ECO:0007669"/>
    <property type="project" value="TreeGrafter"/>
</dbReference>
<dbReference type="GO" id="GO:0016471">
    <property type="term" value="C:vacuolar proton-transporting V-type ATPase complex"/>
    <property type="evidence" value="ECO:0007669"/>
    <property type="project" value="TreeGrafter"/>
</dbReference>
<protein>
    <recommendedName>
        <fullName evidence="8">V-type proton ATPase subunit a</fullName>
    </recommendedName>
</protein>
<evidence type="ECO:0000256" key="3">
    <source>
        <dbReference type="ARBA" id="ARBA00022448"/>
    </source>
</evidence>
<dbReference type="GO" id="GO:0007035">
    <property type="term" value="P:vacuolar acidification"/>
    <property type="evidence" value="ECO:0007669"/>
    <property type="project" value="TreeGrafter"/>
</dbReference>
<evidence type="ECO:0000256" key="2">
    <source>
        <dbReference type="ARBA" id="ARBA00009904"/>
    </source>
</evidence>
<dbReference type="InterPro" id="IPR002490">
    <property type="entry name" value="V-ATPase_116kDa_su"/>
</dbReference>
<name>A0A183BQT3_GLOPA</name>
<keyword evidence="3 8" id="KW-0813">Transport</keyword>
<sequence>MERKLRFLEAQIRKENHVIVDNTWHEEVDVMSHGEINEVEQKLIDKERDIISMNDSDQQLKKNFLELNEWEHVLGKTDEFFEGGISDAAVQEIEGQTVGETDAGIPLRTEKEPMGHVVGVINTEKVNAFERIIWRVCRRTAFVRHSEIAELLEHPETGEPLKESVFIVFYNGERLRNIIDKVCEGFKAKQYNQCPKTSTERNTALQQVHTNIHDMRMVMAQTREHRMKVLNDVAANHRRWLKQVRIHKSIYHTLNTFTFDGIGKFFVAECWVPLNDVNDVRTALETGVSKFGGSVKPVLNVVHTADTPPTYNRTNKFTSVFQGIVDSYGVASYLELNPAPYTIITFPFLFSIMFGDLGHGILMFLCGLYLVLREKNLEARQIRDEIFGMFFGGRYIIMLMGLFSIHAGLLYNDAFAKSFRIFGSSWAHLPYNGSEILSWQNETKEGGKEMEIHLNPLTAYDRTGGPYPFGMDPIWNLAEGNKLNFLNSMKMKLSVLTGIAQMGFGVALSYRNYKFFESPIEVYTVFIPQMVFLAAIFVYLCLQVIMKWLFFWVEPTQIFGQLYPGSHCAPSLLVGKLKCPDGMKQAKRFLEAQIRKENQVIVDNTWHEEVDVMSHGEINEVEQKLIDKERDIISMNDSDQQLKKNFLELNEWEHVLGKTDEFFEGGISDAAVQEIEGQTVGETDAGIPLRTEKEPMGHVVGVINTEKVNAFERIIWRVCRRTAFVRHSEIAELLEHPETGEPLKESVFIVFYNGERLRNIIDKVCEGFKAKQYNQCPKTSTERNTALQQVHTNIHDMRMVMAQTREHRMKVLNDVRIHKSIYHTLNTFTFDGIGKFFVAECWVPLNDVNDVRTALETGVSKFGGSVKPVLNVVHTADTPPTYNRTNKFTSVFQGIVDSYGVASYLELNPGN</sequence>
<evidence type="ECO:0000256" key="5">
    <source>
        <dbReference type="ARBA" id="ARBA00022989"/>
    </source>
</evidence>
<dbReference type="AlphaFoldDB" id="A0A183BQT3"/>
<dbReference type="GO" id="GO:0033179">
    <property type="term" value="C:proton-transporting V-type ATPase, V0 domain"/>
    <property type="evidence" value="ECO:0007669"/>
    <property type="project" value="InterPro"/>
</dbReference>
<reference evidence="9" key="2">
    <citation type="submission" date="2014-05" db="EMBL/GenBank/DDBJ databases">
        <title>The genome and life-stage specific transcriptomes of Globodera pallida elucidate key aspects of plant parasitism by a cyst nematode.</title>
        <authorList>
            <person name="Cotton J.A."/>
            <person name="Lilley C.J."/>
            <person name="Jones L.M."/>
            <person name="Kikuchi T."/>
            <person name="Reid A.J."/>
            <person name="Thorpe P."/>
            <person name="Tsai I.J."/>
            <person name="Beasley H."/>
            <person name="Blok V."/>
            <person name="Cock P.J.A."/>
            <person name="Van den Akker S.E."/>
            <person name="Holroyd N."/>
            <person name="Hunt M."/>
            <person name="Mantelin S."/>
            <person name="Naghra H."/>
            <person name="Pain A."/>
            <person name="Palomares-Rius J.E."/>
            <person name="Zarowiecki M."/>
            <person name="Berriman M."/>
            <person name="Jones J.T."/>
            <person name="Urwin P.E."/>
        </authorList>
    </citation>
    <scope>NUCLEOTIDE SEQUENCE [LARGE SCALE GENOMIC DNA]</scope>
    <source>
        <strain evidence="9">Lindley</strain>
    </source>
</reference>
<dbReference type="Pfam" id="PF01496">
    <property type="entry name" value="V_ATPase_I"/>
    <property type="match status" value="2"/>
</dbReference>
<reference evidence="10" key="3">
    <citation type="submission" date="2016-06" db="UniProtKB">
        <authorList>
            <consortium name="WormBaseParasite"/>
        </authorList>
    </citation>
    <scope>IDENTIFICATION</scope>
</reference>
<evidence type="ECO:0000256" key="4">
    <source>
        <dbReference type="ARBA" id="ARBA00022692"/>
    </source>
</evidence>
<feature type="transmembrane region" description="Helical" evidence="8">
    <location>
        <begin position="493"/>
        <end position="510"/>
    </location>
</feature>
<dbReference type="PANTHER" id="PTHR11629:SF73">
    <property type="entry name" value="V-TYPE PROTON ATPASE 116 KDA SUBUNIT A 2"/>
    <property type="match status" value="1"/>
</dbReference>
<organism evidence="9 10">
    <name type="scientific">Globodera pallida</name>
    <name type="common">Potato cyst nematode worm</name>
    <name type="synonym">Heterodera pallida</name>
    <dbReference type="NCBI Taxonomy" id="36090"/>
    <lineage>
        <taxon>Eukaryota</taxon>
        <taxon>Metazoa</taxon>
        <taxon>Ecdysozoa</taxon>
        <taxon>Nematoda</taxon>
        <taxon>Chromadorea</taxon>
        <taxon>Rhabditida</taxon>
        <taxon>Tylenchina</taxon>
        <taxon>Tylenchomorpha</taxon>
        <taxon>Tylenchoidea</taxon>
        <taxon>Heteroderidae</taxon>
        <taxon>Heteroderinae</taxon>
        <taxon>Globodera</taxon>
    </lineage>
</organism>
<evidence type="ECO:0000313" key="9">
    <source>
        <dbReference type="Proteomes" id="UP000050741"/>
    </source>
</evidence>
<dbReference type="Proteomes" id="UP000050741">
    <property type="component" value="Unassembled WGS sequence"/>
</dbReference>
<feature type="transmembrane region" description="Helical" evidence="8">
    <location>
        <begin position="522"/>
        <end position="542"/>
    </location>
</feature>
<feature type="transmembrane region" description="Helical" evidence="8">
    <location>
        <begin position="348"/>
        <end position="372"/>
    </location>
</feature>
<evidence type="ECO:0000256" key="8">
    <source>
        <dbReference type="RuleBase" id="RU361189"/>
    </source>
</evidence>
<keyword evidence="8" id="KW-0375">Hydrogen ion transport</keyword>
<comment type="function">
    <text evidence="8">Essential component of the vacuolar proton pump (V-ATPase), a multimeric enzyme that catalyzes the translocation of protons across the membranes. Required for assembly and activity of the V-ATPase.</text>
</comment>
<keyword evidence="7 8" id="KW-0472">Membrane</keyword>
<comment type="subcellular location">
    <subcellularLocation>
        <location evidence="1">Membrane</location>
        <topology evidence="1">Multi-pass membrane protein</topology>
    </subcellularLocation>
</comment>
<feature type="transmembrane region" description="Helical" evidence="8">
    <location>
        <begin position="392"/>
        <end position="411"/>
    </location>
</feature>
<keyword evidence="5 8" id="KW-1133">Transmembrane helix</keyword>
<dbReference type="PANTHER" id="PTHR11629">
    <property type="entry name" value="VACUOLAR PROTON ATPASES"/>
    <property type="match status" value="1"/>
</dbReference>
<keyword evidence="4 8" id="KW-0812">Transmembrane</keyword>
<reference evidence="9" key="1">
    <citation type="submission" date="2013-12" db="EMBL/GenBank/DDBJ databases">
        <authorList>
            <person name="Aslett M."/>
        </authorList>
    </citation>
    <scope>NUCLEOTIDE SEQUENCE [LARGE SCALE GENOMIC DNA]</scope>
    <source>
        <strain evidence="9">Lindley</strain>
    </source>
</reference>
<keyword evidence="9" id="KW-1185">Reference proteome</keyword>
<proteinExistence type="inferred from homology"/>
<evidence type="ECO:0000256" key="6">
    <source>
        <dbReference type="ARBA" id="ARBA00023065"/>
    </source>
</evidence>
<dbReference type="GO" id="GO:0005886">
    <property type="term" value="C:plasma membrane"/>
    <property type="evidence" value="ECO:0007669"/>
    <property type="project" value="TreeGrafter"/>
</dbReference>
<evidence type="ECO:0000313" key="10">
    <source>
        <dbReference type="WBParaSite" id="GPLIN_000296900"/>
    </source>
</evidence>
<evidence type="ECO:0000256" key="1">
    <source>
        <dbReference type="ARBA" id="ARBA00004141"/>
    </source>
</evidence>
<accession>A0A183BQT3</accession>